<gene>
    <name evidence="2" type="ORF">J2Z64_001132</name>
</gene>
<dbReference type="InterPro" id="IPR012336">
    <property type="entry name" value="Thioredoxin-like_fold"/>
</dbReference>
<keyword evidence="2" id="KW-0413">Isomerase</keyword>
<comment type="caution">
    <text evidence="2">The sequence shown here is derived from an EMBL/GenBank/DDBJ whole genome shotgun (WGS) entry which is preliminary data.</text>
</comment>
<dbReference type="Pfam" id="PF13462">
    <property type="entry name" value="Thioredoxin_4"/>
    <property type="match status" value="1"/>
</dbReference>
<reference evidence="2" key="1">
    <citation type="submission" date="2021-03" db="EMBL/GenBank/DDBJ databases">
        <title>Genomic Encyclopedia of Type Strains, Phase IV (KMG-IV): sequencing the most valuable type-strain genomes for metagenomic binning, comparative biology and taxonomic classification.</title>
        <authorList>
            <person name="Goeker M."/>
        </authorList>
    </citation>
    <scope>NUCLEOTIDE SEQUENCE</scope>
    <source>
        <strain evidence="2">DSM 107338</strain>
    </source>
</reference>
<dbReference type="RefSeq" id="WP_149473049.1">
    <property type="nucleotide sequence ID" value="NZ_JAGGMB010000003.1"/>
</dbReference>
<dbReference type="AlphaFoldDB" id="A0A9X1CBF4"/>
<accession>A0A9X1CBF4</accession>
<dbReference type="Gene3D" id="3.40.30.10">
    <property type="entry name" value="Glutaredoxin"/>
    <property type="match status" value="1"/>
</dbReference>
<dbReference type="Gene3D" id="1.10.1200.90">
    <property type="entry name" value="DsbA-like domain"/>
    <property type="match status" value="1"/>
</dbReference>
<dbReference type="CDD" id="cd02972">
    <property type="entry name" value="DsbA_family"/>
    <property type="match status" value="1"/>
</dbReference>
<dbReference type="OrthoDB" id="117402at2"/>
<dbReference type="GO" id="GO:0016853">
    <property type="term" value="F:isomerase activity"/>
    <property type="evidence" value="ECO:0007669"/>
    <property type="project" value="UniProtKB-KW"/>
</dbReference>
<feature type="domain" description="Thioredoxin-like fold" evidence="1">
    <location>
        <begin position="11"/>
        <end position="159"/>
    </location>
</feature>
<dbReference type="Proteomes" id="UP001138793">
    <property type="component" value="Unassembled WGS sequence"/>
</dbReference>
<evidence type="ECO:0000313" key="2">
    <source>
        <dbReference type="EMBL" id="MBP2076901.1"/>
    </source>
</evidence>
<dbReference type="SUPFAM" id="SSF52833">
    <property type="entry name" value="Thioredoxin-like"/>
    <property type="match status" value="1"/>
</dbReference>
<sequence>MTKVVENAFLSYGNADAPVKVEVFLNLACPYCATFFEAADQSLAPYIKNDQVQYVIKHYDKPREMLLYGTLVNLFFDYNDPQRIYEIMKELFETQSQWSESDSDSIKKMLTEQYGLKEEPDTIDLSLKITAEAIKRQVKMVPTVFINDKEFQYPIEIDAQQLIDEVDKALA</sequence>
<evidence type="ECO:0000259" key="1">
    <source>
        <dbReference type="Pfam" id="PF13462"/>
    </source>
</evidence>
<dbReference type="InterPro" id="IPR036249">
    <property type="entry name" value="Thioredoxin-like_sf"/>
</dbReference>
<name>A0A9X1CBF4_9BACI</name>
<proteinExistence type="predicted"/>
<organism evidence="2 3">
    <name type="scientific">Oceanobacillus polygoni</name>
    <dbReference type="NCBI Taxonomy" id="1235259"/>
    <lineage>
        <taxon>Bacteria</taxon>
        <taxon>Bacillati</taxon>
        <taxon>Bacillota</taxon>
        <taxon>Bacilli</taxon>
        <taxon>Bacillales</taxon>
        <taxon>Bacillaceae</taxon>
        <taxon>Oceanobacillus</taxon>
    </lineage>
</organism>
<dbReference type="EMBL" id="JAGGMB010000003">
    <property type="protein sequence ID" value="MBP2076901.1"/>
    <property type="molecule type" value="Genomic_DNA"/>
</dbReference>
<keyword evidence="3" id="KW-1185">Reference proteome</keyword>
<evidence type="ECO:0000313" key="3">
    <source>
        <dbReference type="Proteomes" id="UP001138793"/>
    </source>
</evidence>
<protein>
    <submittedName>
        <fullName evidence="2">Protein-disulfide isomerase</fullName>
    </submittedName>
</protein>